<gene>
    <name evidence="1" type="ORF">PARMNEM_LOCUS1882</name>
</gene>
<keyword evidence="2" id="KW-1185">Reference proteome</keyword>
<dbReference type="AlphaFoldDB" id="A0AAV1KB30"/>
<proteinExistence type="predicted"/>
<dbReference type="Proteomes" id="UP001314205">
    <property type="component" value="Unassembled WGS sequence"/>
</dbReference>
<evidence type="ECO:0000313" key="1">
    <source>
        <dbReference type="EMBL" id="CAK1580020.1"/>
    </source>
</evidence>
<name>A0AAV1KB30_9NEOP</name>
<accession>A0AAV1KB30</accession>
<dbReference type="EMBL" id="CAVLGL010000013">
    <property type="protein sequence ID" value="CAK1580020.1"/>
    <property type="molecule type" value="Genomic_DNA"/>
</dbReference>
<sequence>MNRKKLKKQVCRKLLFEMIEPLNDAPDEILISASTSPVASTSKALTVFEEIEKAYSKGPVNIDYAHVGIPGTSTLNSVQITDDGLNTPNEQTRRTITPSTISTNLTVDEGFRYGDSKAVKRQGRKRNCKTNKRYIDYLSDDEDFFTFFNCDEADLDSDE</sequence>
<organism evidence="1 2">
    <name type="scientific">Parnassius mnemosyne</name>
    <name type="common">clouded apollo</name>
    <dbReference type="NCBI Taxonomy" id="213953"/>
    <lineage>
        <taxon>Eukaryota</taxon>
        <taxon>Metazoa</taxon>
        <taxon>Ecdysozoa</taxon>
        <taxon>Arthropoda</taxon>
        <taxon>Hexapoda</taxon>
        <taxon>Insecta</taxon>
        <taxon>Pterygota</taxon>
        <taxon>Neoptera</taxon>
        <taxon>Endopterygota</taxon>
        <taxon>Lepidoptera</taxon>
        <taxon>Glossata</taxon>
        <taxon>Ditrysia</taxon>
        <taxon>Papilionoidea</taxon>
        <taxon>Papilionidae</taxon>
        <taxon>Parnassiinae</taxon>
        <taxon>Parnassini</taxon>
        <taxon>Parnassius</taxon>
        <taxon>Driopa</taxon>
    </lineage>
</organism>
<reference evidence="1 2" key="1">
    <citation type="submission" date="2023-11" db="EMBL/GenBank/DDBJ databases">
        <authorList>
            <person name="Hedman E."/>
            <person name="Englund M."/>
            <person name="Stromberg M."/>
            <person name="Nyberg Akerstrom W."/>
            <person name="Nylinder S."/>
            <person name="Jareborg N."/>
            <person name="Kallberg Y."/>
            <person name="Kronander E."/>
        </authorList>
    </citation>
    <scope>NUCLEOTIDE SEQUENCE [LARGE SCALE GENOMIC DNA]</scope>
</reference>
<comment type="caution">
    <text evidence="1">The sequence shown here is derived from an EMBL/GenBank/DDBJ whole genome shotgun (WGS) entry which is preliminary data.</text>
</comment>
<protein>
    <submittedName>
        <fullName evidence="1">Uncharacterized protein</fullName>
    </submittedName>
</protein>
<evidence type="ECO:0000313" key="2">
    <source>
        <dbReference type="Proteomes" id="UP001314205"/>
    </source>
</evidence>